<proteinExistence type="predicted"/>
<accession>A0A392MVX1</accession>
<comment type="caution">
    <text evidence="2">The sequence shown here is derived from an EMBL/GenBank/DDBJ whole genome shotgun (WGS) entry which is preliminary data.</text>
</comment>
<dbReference type="EMBL" id="LXQA010020858">
    <property type="protein sequence ID" value="MCH91647.1"/>
    <property type="molecule type" value="Genomic_DNA"/>
</dbReference>
<reference evidence="2 3" key="1">
    <citation type="journal article" date="2018" name="Front. Plant Sci.">
        <title>Red Clover (Trifolium pratense) and Zigzag Clover (T. medium) - A Picture of Genomic Similarities and Differences.</title>
        <authorList>
            <person name="Dluhosova J."/>
            <person name="Istvanek J."/>
            <person name="Nedelnik J."/>
            <person name="Repkova J."/>
        </authorList>
    </citation>
    <scope>NUCLEOTIDE SEQUENCE [LARGE SCALE GENOMIC DNA]</scope>
    <source>
        <strain evidence="3">cv. 10/8</strain>
        <tissue evidence="2">Leaf</tissue>
    </source>
</reference>
<gene>
    <name evidence="2" type="ORF">A2U01_0012576</name>
</gene>
<sequence length="162" mass="17865">LTDEELALRGKVHAFVDSFEPSVTLVPKDPNKLESRSASHYIDTFLLLSELNKEGRKALFSQTEVAGETTQMEGVEMSIVGQTEAVETFEDALEATGDAGLISSPCPRGGGHGWHYGKFWNERANSVLVRENEVLKEEVECLRKEADTTHKAQKMPSLGKTT</sequence>
<protein>
    <submittedName>
        <fullName evidence="2">Uncharacterized protein</fullName>
    </submittedName>
</protein>
<evidence type="ECO:0000313" key="2">
    <source>
        <dbReference type="EMBL" id="MCH91647.1"/>
    </source>
</evidence>
<feature type="non-terminal residue" evidence="2">
    <location>
        <position position="1"/>
    </location>
</feature>
<name>A0A392MVX1_9FABA</name>
<feature type="coiled-coil region" evidence="1">
    <location>
        <begin position="125"/>
        <end position="152"/>
    </location>
</feature>
<keyword evidence="1" id="KW-0175">Coiled coil</keyword>
<organism evidence="2 3">
    <name type="scientific">Trifolium medium</name>
    <dbReference type="NCBI Taxonomy" id="97028"/>
    <lineage>
        <taxon>Eukaryota</taxon>
        <taxon>Viridiplantae</taxon>
        <taxon>Streptophyta</taxon>
        <taxon>Embryophyta</taxon>
        <taxon>Tracheophyta</taxon>
        <taxon>Spermatophyta</taxon>
        <taxon>Magnoliopsida</taxon>
        <taxon>eudicotyledons</taxon>
        <taxon>Gunneridae</taxon>
        <taxon>Pentapetalae</taxon>
        <taxon>rosids</taxon>
        <taxon>fabids</taxon>
        <taxon>Fabales</taxon>
        <taxon>Fabaceae</taxon>
        <taxon>Papilionoideae</taxon>
        <taxon>50 kb inversion clade</taxon>
        <taxon>NPAAA clade</taxon>
        <taxon>Hologalegina</taxon>
        <taxon>IRL clade</taxon>
        <taxon>Trifolieae</taxon>
        <taxon>Trifolium</taxon>
    </lineage>
</organism>
<dbReference type="AlphaFoldDB" id="A0A392MVX1"/>
<keyword evidence="3" id="KW-1185">Reference proteome</keyword>
<evidence type="ECO:0000256" key="1">
    <source>
        <dbReference type="SAM" id="Coils"/>
    </source>
</evidence>
<evidence type="ECO:0000313" key="3">
    <source>
        <dbReference type="Proteomes" id="UP000265520"/>
    </source>
</evidence>
<dbReference type="Proteomes" id="UP000265520">
    <property type="component" value="Unassembled WGS sequence"/>
</dbReference>